<evidence type="ECO:0000259" key="3">
    <source>
        <dbReference type="Pfam" id="PF22910"/>
    </source>
</evidence>
<feature type="compositionally biased region" description="Basic residues" evidence="1">
    <location>
        <begin position="513"/>
        <end position="522"/>
    </location>
</feature>
<dbReference type="Gramene" id="OMERI03G14630.1">
    <property type="protein sequence ID" value="OMERI03G14630.1"/>
    <property type="gene ID" value="OMERI03G14630"/>
</dbReference>
<reference evidence="4" key="2">
    <citation type="submission" date="2018-05" db="EMBL/GenBank/DDBJ databases">
        <title>OmerRS3 (Oryza meridionalis Reference Sequence Version 3).</title>
        <authorList>
            <person name="Zhang J."/>
            <person name="Kudrna D."/>
            <person name="Lee S."/>
            <person name="Talag J."/>
            <person name="Welchert J."/>
            <person name="Wing R.A."/>
        </authorList>
    </citation>
    <scope>NUCLEOTIDE SEQUENCE [LARGE SCALE GENOMIC DNA]</scope>
    <source>
        <strain evidence="4">cv. OR44</strain>
    </source>
</reference>
<dbReference type="InterPro" id="IPR040244">
    <property type="entry name" value="EDR4-like"/>
</dbReference>
<dbReference type="Pfam" id="PF22910">
    <property type="entry name" value="EDR4-like_1st"/>
    <property type="match status" value="1"/>
</dbReference>
<dbReference type="PANTHER" id="PTHR31105:SF33">
    <property type="entry name" value="OS03G0334200 PROTEIN"/>
    <property type="match status" value="1"/>
</dbReference>
<feature type="region of interest" description="Disordered" evidence="1">
    <location>
        <begin position="566"/>
        <end position="595"/>
    </location>
</feature>
<dbReference type="STRING" id="40149.A0A0E0D032"/>
<evidence type="ECO:0000256" key="1">
    <source>
        <dbReference type="SAM" id="MobiDB-lite"/>
    </source>
</evidence>
<feature type="domain" description="Enhanced disease resistance 4-like N-terminal" evidence="3">
    <location>
        <begin position="167"/>
        <end position="198"/>
    </location>
</feature>
<reference evidence="4" key="1">
    <citation type="submission" date="2015-04" db="UniProtKB">
        <authorList>
            <consortium name="EnsemblPlants"/>
        </authorList>
    </citation>
    <scope>IDENTIFICATION</scope>
</reference>
<evidence type="ECO:0000313" key="5">
    <source>
        <dbReference type="Proteomes" id="UP000008021"/>
    </source>
</evidence>
<keyword evidence="5" id="KW-1185">Reference proteome</keyword>
<dbReference type="Proteomes" id="UP000008021">
    <property type="component" value="Chromosome 3"/>
</dbReference>
<feature type="region of interest" description="Disordered" evidence="1">
    <location>
        <begin position="444"/>
        <end position="522"/>
    </location>
</feature>
<accession>A0A0E0D032</accession>
<name>A0A0E0D032_9ORYZ</name>
<sequence>MTWREVNSPIHAVHTSKAKARCGEVSPPGRPVHTGDWVGAIKAFLLVNPSSSARKELISFIILGSQCLFASSFRLPNFPRSGAAVEEKRRGEAAEEVWRKVCVLGVWEGVRANTLISPLLSGRCNIRAQRTPLTSRGIRFYINLINCASCDVLGVSCFMASVNTVGLRLVRCPKCYNILPEPPNVEVYKCGGCDTILRVKIRPSNGQNVATKQARQDSDDFSVATTASNGVPPQKKDLAFSGATMDSSRTPDAPSTGTEHASNGTSSNDNGHAMSVENNASEVADTDNKEDCNLDGQNTSGRIEGPSEEIHPNANGMDIDSDTYNVEGIAENSEDCRVRGGGDIDTECNLSSPEHEVPLHQESKSDSELKEATKTEYEATKKGHLVRVQSRSCDLRESHRVSAGSSMDFHSARTSLQSKSFRASEPLQSKIMKTVDELRGDLSEFFSKPEEEGEDDDDRKPKTAAYPPRPSKQDGYSKPRAPFTSSVPLTAYHPAAKHSGHVSRLSRSGQVPPHHHHHRELSSLRYRRRRRAYSCCHSEQMEMMRRPCSHDCCHYHSCRPPPCHHHDRSWKSQEGAMQRPPVQETTRRRAPPRHHCRPVLRGAPFVVCSGCNRLVQLPTDFAVPSKGTRRLQCGSCSEILSYSYRDPAKKKLQSPSGDGEECQYSTDDYEIHQAAGDADPFSYSEEYGVISYSTEEEQQPLHVSRNSSFNTVDDERSAKLHRLMGYSSASELLRRRRSPDLYESFGERTPAARTSDTKGKAICVADEDEHPSAKARGGRGLPLPGILKKGIHGLESLKLR</sequence>
<protein>
    <submittedName>
        <fullName evidence="4">Uncharacterized protein</fullName>
    </submittedName>
</protein>
<dbReference type="AlphaFoldDB" id="A0A0E0D032"/>
<dbReference type="Pfam" id="PF11331">
    <property type="entry name" value="Zn_ribbon_12"/>
    <property type="match status" value="1"/>
</dbReference>
<feature type="region of interest" description="Disordered" evidence="1">
    <location>
        <begin position="388"/>
        <end position="425"/>
    </location>
</feature>
<dbReference type="InterPro" id="IPR021480">
    <property type="entry name" value="Zinc_ribbon_12"/>
</dbReference>
<proteinExistence type="predicted"/>
<feature type="compositionally biased region" description="Polar residues" evidence="1">
    <location>
        <begin position="412"/>
        <end position="421"/>
    </location>
</feature>
<dbReference type="PANTHER" id="PTHR31105">
    <property type="entry name" value="EXTRA-LARGE G-PROTEIN-LIKE"/>
    <property type="match status" value="1"/>
</dbReference>
<dbReference type="InterPro" id="IPR055126">
    <property type="entry name" value="EDR4-like_N"/>
</dbReference>
<organism evidence="4">
    <name type="scientific">Oryza meridionalis</name>
    <dbReference type="NCBI Taxonomy" id="40149"/>
    <lineage>
        <taxon>Eukaryota</taxon>
        <taxon>Viridiplantae</taxon>
        <taxon>Streptophyta</taxon>
        <taxon>Embryophyta</taxon>
        <taxon>Tracheophyta</taxon>
        <taxon>Spermatophyta</taxon>
        <taxon>Magnoliopsida</taxon>
        <taxon>Liliopsida</taxon>
        <taxon>Poales</taxon>
        <taxon>Poaceae</taxon>
        <taxon>BOP clade</taxon>
        <taxon>Oryzoideae</taxon>
        <taxon>Oryzeae</taxon>
        <taxon>Oryzinae</taxon>
        <taxon>Oryza</taxon>
    </lineage>
</organism>
<feature type="region of interest" description="Disordered" evidence="1">
    <location>
        <begin position="206"/>
        <end position="317"/>
    </location>
</feature>
<feature type="region of interest" description="Disordered" evidence="1">
    <location>
        <begin position="745"/>
        <end position="785"/>
    </location>
</feature>
<feature type="domain" description="Probable zinc-ribbon" evidence="2">
    <location>
        <begin position="602"/>
        <end position="643"/>
    </location>
</feature>
<feature type="compositionally biased region" description="Polar residues" evidence="1">
    <location>
        <begin position="244"/>
        <end position="281"/>
    </location>
</feature>
<evidence type="ECO:0000259" key="2">
    <source>
        <dbReference type="Pfam" id="PF11331"/>
    </source>
</evidence>
<evidence type="ECO:0000313" key="4">
    <source>
        <dbReference type="EnsemblPlants" id="OMERI03G14630.1"/>
    </source>
</evidence>
<dbReference type="EnsemblPlants" id="OMERI03G14630.1">
    <property type="protein sequence ID" value="OMERI03G14630.1"/>
    <property type="gene ID" value="OMERI03G14630"/>
</dbReference>
<dbReference type="GO" id="GO:1900150">
    <property type="term" value="P:regulation of defense response to fungus"/>
    <property type="evidence" value="ECO:0007669"/>
    <property type="project" value="InterPro"/>
</dbReference>